<sequence length="229" mass="24701">MAGHDPTGPAGNERKELRLAVLISGTGRTLENLIMLSKRGELPARIVTVVSSRTDVRGNEIAEQAGIPLAVVPRRAFKSTEAFSAAIYDALLPLDIDLVVMAGFLCKITVHPAFEGRIMNIHPSLLPLFGGKGLYGDRVHESVLESGMKVSGCTVHFVDESYDAGPIILQSAVPVIDGDTPSTLAARVFLEECRIYPEAIRLFATGRLRIDGHRVRILPANGIPNLTAR</sequence>
<dbReference type="PANTHER" id="PTHR43369">
    <property type="entry name" value="PHOSPHORIBOSYLGLYCINAMIDE FORMYLTRANSFERASE"/>
    <property type="match status" value="1"/>
</dbReference>
<comment type="caution">
    <text evidence="6">Lacks conserved residue(s) required for the propagation of feature annotation.</text>
</comment>
<dbReference type="GO" id="GO:0005829">
    <property type="term" value="C:cytosol"/>
    <property type="evidence" value="ECO:0007669"/>
    <property type="project" value="TreeGrafter"/>
</dbReference>
<dbReference type="InterPro" id="IPR004607">
    <property type="entry name" value="GART"/>
</dbReference>
<comment type="similarity">
    <text evidence="4 6">Belongs to the GART family.</text>
</comment>
<evidence type="ECO:0000259" key="7">
    <source>
        <dbReference type="Pfam" id="PF00551"/>
    </source>
</evidence>
<dbReference type="UniPathway" id="UPA00074">
    <property type="reaction ID" value="UER00126"/>
</dbReference>
<dbReference type="PROSITE" id="PS00373">
    <property type="entry name" value="GART"/>
    <property type="match status" value="1"/>
</dbReference>
<feature type="active site" description="Proton donor" evidence="6">
    <location>
        <position position="122"/>
    </location>
</feature>
<evidence type="ECO:0000256" key="3">
    <source>
        <dbReference type="ARBA" id="ARBA00022755"/>
    </source>
</evidence>
<comment type="pathway">
    <text evidence="1 6">Purine metabolism; IMP biosynthesis via de novo pathway; N(2)-formyl-N(1)-(5-phospho-D-ribosyl)glycinamide from N(1)-(5-phospho-D-ribosyl)glycinamide (10-formyl THF route): step 1/1.</text>
</comment>
<keyword evidence="2 6" id="KW-0808">Transferase</keyword>
<comment type="catalytic activity">
    <reaction evidence="5 6">
        <text>N(1)-(5-phospho-beta-D-ribosyl)glycinamide + (6R)-10-formyltetrahydrofolate = N(2)-formyl-N(1)-(5-phospho-beta-D-ribosyl)glycinamide + (6S)-5,6,7,8-tetrahydrofolate + H(+)</text>
        <dbReference type="Rhea" id="RHEA:15053"/>
        <dbReference type="ChEBI" id="CHEBI:15378"/>
        <dbReference type="ChEBI" id="CHEBI:57453"/>
        <dbReference type="ChEBI" id="CHEBI:143788"/>
        <dbReference type="ChEBI" id="CHEBI:147286"/>
        <dbReference type="ChEBI" id="CHEBI:195366"/>
        <dbReference type="EC" id="2.1.2.2"/>
    </reaction>
</comment>
<evidence type="ECO:0000256" key="5">
    <source>
        <dbReference type="ARBA" id="ARBA00047664"/>
    </source>
</evidence>
<dbReference type="OrthoDB" id="9806170at2"/>
<dbReference type="NCBIfam" id="TIGR00639">
    <property type="entry name" value="PurN"/>
    <property type="match status" value="1"/>
</dbReference>
<name>I4EKY4_9BACT</name>
<organism evidence="8 9">
    <name type="scientific">Nitrolancea hollandica Lb</name>
    <dbReference type="NCBI Taxonomy" id="1129897"/>
    <lineage>
        <taxon>Bacteria</taxon>
        <taxon>Pseudomonadati</taxon>
        <taxon>Thermomicrobiota</taxon>
        <taxon>Thermomicrobia</taxon>
        <taxon>Sphaerobacterales</taxon>
        <taxon>Sphaerobacterineae</taxon>
        <taxon>Sphaerobacteraceae</taxon>
        <taxon>Nitrolancea</taxon>
    </lineage>
</organism>
<gene>
    <name evidence="6" type="primary">purN</name>
    <name evidence="8" type="ORF">NITHO_4870003</name>
</gene>
<dbReference type="GO" id="GO:0006189">
    <property type="term" value="P:'de novo' IMP biosynthetic process"/>
    <property type="evidence" value="ECO:0007669"/>
    <property type="project" value="UniProtKB-UniRule"/>
</dbReference>
<protein>
    <recommendedName>
        <fullName evidence="6">Phosphoribosylglycinamide formyltransferase</fullName>
        <ecNumber evidence="6">2.1.2.2</ecNumber>
    </recommendedName>
    <alternativeName>
        <fullName evidence="6">5'-phosphoribosylglycinamide transformylase</fullName>
    </alternativeName>
    <alternativeName>
        <fullName evidence="6">GAR transformylase</fullName>
        <shortName evidence="6">GART</shortName>
    </alternativeName>
</protein>
<evidence type="ECO:0000256" key="6">
    <source>
        <dbReference type="HAMAP-Rule" id="MF_01930"/>
    </source>
</evidence>
<dbReference type="PANTHER" id="PTHR43369:SF2">
    <property type="entry name" value="PHOSPHORIBOSYLGLYCINAMIDE FORMYLTRANSFERASE"/>
    <property type="match status" value="1"/>
</dbReference>
<evidence type="ECO:0000256" key="4">
    <source>
        <dbReference type="ARBA" id="ARBA00038440"/>
    </source>
</evidence>
<dbReference type="InterPro" id="IPR001555">
    <property type="entry name" value="GART_AS"/>
</dbReference>
<evidence type="ECO:0000313" key="9">
    <source>
        <dbReference type="Proteomes" id="UP000004221"/>
    </source>
</evidence>
<dbReference type="InterPro" id="IPR036477">
    <property type="entry name" value="Formyl_transf_N_sf"/>
</dbReference>
<dbReference type="SUPFAM" id="SSF53328">
    <property type="entry name" value="Formyltransferase"/>
    <property type="match status" value="1"/>
</dbReference>
<accession>I4EKY4</accession>
<dbReference type="EMBL" id="CAGS01000431">
    <property type="protein sequence ID" value="CCF85346.1"/>
    <property type="molecule type" value="Genomic_DNA"/>
</dbReference>
<evidence type="ECO:0000256" key="1">
    <source>
        <dbReference type="ARBA" id="ARBA00005054"/>
    </source>
</evidence>
<evidence type="ECO:0000313" key="8">
    <source>
        <dbReference type="EMBL" id="CCF85346.1"/>
    </source>
</evidence>
<comment type="caution">
    <text evidence="8">The sequence shown here is derived from an EMBL/GenBank/DDBJ whole genome shotgun (WGS) entry which is preliminary data.</text>
</comment>
<keyword evidence="3 6" id="KW-0658">Purine biosynthesis</keyword>
<feature type="domain" description="Formyl transferase N-terminal" evidence="7">
    <location>
        <begin position="18"/>
        <end position="200"/>
    </location>
</feature>
<dbReference type="Gene3D" id="3.40.50.170">
    <property type="entry name" value="Formyl transferase, N-terminal domain"/>
    <property type="match status" value="1"/>
</dbReference>
<dbReference type="CDD" id="cd08645">
    <property type="entry name" value="FMT_core_GART"/>
    <property type="match status" value="1"/>
</dbReference>
<dbReference type="Pfam" id="PF00551">
    <property type="entry name" value="Formyl_trans_N"/>
    <property type="match status" value="1"/>
</dbReference>
<dbReference type="AlphaFoldDB" id="I4EKY4"/>
<feature type="binding site" evidence="6">
    <location>
        <position position="120"/>
    </location>
    <ligand>
        <name>(6R)-10-formyltetrahydrofolate</name>
        <dbReference type="ChEBI" id="CHEBI:195366"/>
    </ligand>
</feature>
<comment type="function">
    <text evidence="6">Catalyzes the transfer of a formyl group from 10-formyltetrahydrofolate to 5-phospho-ribosyl-glycinamide (GAR), producing 5-phospho-ribosyl-N-formylglycinamide (FGAR) and tetrahydrofolate.</text>
</comment>
<keyword evidence="9" id="KW-1185">Reference proteome</keyword>
<dbReference type="HAMAP" id="MF_01930">
    <property type="entry name" value="PurN"/>
    <property type="match status" value="1"/>
</dbReference>
<dbReference type="InterPro" id="IPR002376">
    <property type="entry name" value="Formyl_transf_N"/>
</dbReference>
<dbReference type="RefSeq" id="WP_008480182.1">
    <property type="nucleotide sequence ID" value="NZ_CAGS01000431.1"/>
</dbReference>
<feature type="site" description="Raises pKa of active site His" evidence="6">
    <location>
        <position position="163"/>
    </location>
</feature>
<dbReference type="EC" id="2.1.2.2" evidence="6"/>
<evidence type="ECO:0000256" key="2">
    <source>
        <dbReference type="ARBA" id="ARBA00022679"/>
    </source>
</evidence>
<dbReference type="GO" id="GO:0004644">
    <property type="term" value="F:phosphoribosylglycinamide formyltransferase activity"/>
    <property type="evidence" value="ECO:0007669"/>
    <property type="project" value="UniProtKB-UniRule"/>
</dbReference>
<dbReference type="Proteomes" id="UP000004221">
    <property type="component" value="Unassembled WGS sequence"/>
</dbReference>
<proteinExistence type="inferred from homology"/>
<reference evidence="8 9" key="1">
    <citation type="journal article" date="2012" name="ISME J.">
        <title>Nitrification expanded: discovery, physiology and genomics of a nitrite-oxidizing bacterium from the phylum Chloroflexi.</title>
        <authorList>
            <person name="Sorokin D.Y."/>
            <person name="Lucker S."/>
            <person name="Vejmelkova D."/>
            <person name="Kostrikina N.A."/>
            <person name="Kleerebezem R."/>
            <person name="Rijpstra W.I."/>
            <person name="Damste J.S."/>
            <person name="Le Paslier D."/>
            <person name="Muyzer G."/>
            <person name="Wagner M."/>
            <person name="van Loosdrecht M.C."/>
            <person name="Daims H."/>
        </authorList>
    </citation>
    <scope>NUCLEOTIDE SEQUENCE [LARGE SCALE GENOMIC DNA]</scope>
    <source>
        <strain evidence="9">none</strain>
    </source>
</reference>